<evidence type="ECO:0000313" key="2">
    <source>
        <dbReference type="EMBL" id="GFS43721.1"/>
    </source>
</evidence>
<keyword evidence="3" id="KW-1185">Reference proteome</keyword>
<proteinExistence type="predicted"/>
<feature type="compositionally biased region" description="Basic and acidic residues" evidence="1">
    <location>
        <begin position="109"/>
        <end position="120"/>
    </location>
</feature>
<sequence length="297" mass="32074">MPLGEGIQRVPKSWGMPGKSCNTLPILTEGEAKRTAEVLGKVEPGGYFDVSKVLGSKTFKKHFARGRMEVSSSGRENTTSGDEAMSSQISLSTLTKERNILGRTTTPKRKAEVDDSKGKEAMPPPPPTKRTKSNKGVSNAIMRTLAPGTSSPLPGDNLGFGASMMLSAPVARKILNGIILPVDKEKLEQFTSDNLVTKSFHALGQAAMVGAELKDKSKVVVRLEAEVAEFTSKLVQAKKLAIKEFKSSNDFKLLHQHPNLGIDMASMEMDVDFDEEEEAAKEGEKEMGNEGEANPTP</sequence>
<feature type="region of interest" description="Disordered" evidence="1">
    <location>
        <begin position="274"/>
        <end position="297"/>
    </location>
</feature>
<name>A0A7J0DW19_9ERIC</name>
<accession>A0A7J0DW19</accession>
<feature type="compositionally biased region" description="Polar residues" evidence="1">
    <location>
        <begin position="70"/>
        <end position="94"/>
    </location>
</feature>
<feature type="region of interest" description="Disordered" evidence="1">
    <location>
        <begin position="68"/>
        <end position="137"/>
    </location>
</feature>
<protein>
    <submittedName>
        <fullName evidence="2">Uncharacterized protein</fullName>
    </submittedName>
</protein>
<organism evidence="2 3">
    <name type="scientific">Actinidia rufa</name>
    <dbReference type="NCBI Taxonomy" id="165716"/>
    <lineage>
        <taxon>Eukaryota</taxon>
        <taxon>Viridiplantae</taxon>
        <taxon>Streptophyta</taxon>
        <taxon>Embryophyta</taxon>
        <taxon>Tracheophyta</taxon>
        <taxon>Spermatophyta</taxon>
        <taxon>Magnoliopsida</taxon>
        <taxon>eudicotyledons</taxon>
        <taxon>Gunneridae</taxon>
        <taxon>Pentapetalae</taxon>
        <taxon>asterids</taxon>
        <taxon>Ericales</taxon>
        <taxon>Actinidiaceae</taxon>
        <taxon>Actinidia</taxon>
    </lineage>
</organism>
<dbReference type="AlphaFoldDB" id="A0A7J0DW19"/>
<evidence type="ECO:0000256" key="1">
    <source>
        <dbReference type="SAM" id="MobiDB-lite"/>
    </source>
</evidence>
<dbReference type="EMBL" id="BJWL01000429">
    <property type="protein sequence ID" value="GFS43721.1"/>
    <property type="molecule type" value="Genomic_DNA"/>
</dbReference>
<comment type="caution">
    <text evidence="2">The sequence shown here is derived from an EMBL/GenBank/DDBJ whole genome shotgun (WGS) entry which is preliminary data.</text>
</comment>
<reference evidence="3" key="1">
    <citation type="submission" date="2019-07" db="EMBL/GenBank/DDBJ databases">
        <title>De Novo Assembly of kiwifruit Actinidia rufa.</title>
        <authorList>
            <person name="Sugita-Konishi S."/>
            <person name="Sato K."/>
            <person name="Mori E."/>
            <person name="Abe Y."/>
            <person name="Kisaki G."/>
            <person name="Hamano K."/>
            <person name="Suezawa K."/>
            <person name="Otani M."/>
            <person name="Fukuda T."/>
            <person name="Manabe T."/>
            <person name="Gomi K."/>
            <person name="Tabuchi M."/>
            <person name="Akimitsu K."/>
            <person name="Kataoka I."/>
        </authorList>
    </citation>
    <scope>NUCLEOTIDE SEQUENCE [LARGE SCALE GENOMIC DNA]</scope>
    <source>
        <strain evidence="3">cv. Fuchu</strain>
    </source>
</reference>
<evidence type="ECO:0000313" key="3">
    <source>
        <dbReference type="Proteomes" id="UP000585474"/>
    </source>
</evidence>
<gene>
    <name evidence="2" type="ORF">Acr_00g0086530</name>
</gene>
<dbReference type="Proteomes" id="UP000585474">
    <property type="component" value="Unassembled WGS sequence"/>
</dbReference>